<name>A0ACC0UWQ5_9HYPO</name>
<comment type="caution">
    <text evidence="1">The sequence shown here is derived from an EMBL/GenBank/DDBJ whole genome shotgun (WGS) entry which is preliminary data.</text>
</comment>
<evidence type="ECO:0000313" key="2">
    <source>
        <dbReference type="Proteomes" id="UP001163324"/>
    </source>
</evidence>
<reference evidence="1" key="1">
    <citation type="submission" date="2022-10" db="EMBL/GenBank/DDBJ databases">
        <title>Complete Genome of Trichothecium roseum strain YXFP-22015, a Plant Pathogen Isolated from Citrus.</title>
        <authorList>
            <person name="Wang Y."/>
            <person name="Zhu L."/>
        </authorList>
    </citation>
    <scope>NUCLEOTIDE SEQUENCE</scope>
    <source>
        <strain evidence="1">YXFP-22015</strain>
    </source>
</reference>
<protein>
    <submittedName>
        <fullName evidence="1">Uncharacterized protein</fullName>
    </submittedName>
</protein>
<accession>A0ACC0UWQ5</accession>
<organism evidence="1 2">
    <name type="scientific">Trichothecium roseum</name>
    <dbReference type="NCBI Taxonomy" id="47278"/>
    <lineage>
        <taxon>Eukaryota</taxon>
        <taxon>Fungi</taxon>
        <taxon>Dikarya</taxon>
        <taxon>Ascomycota</taxon>
        <taxon>Pezizomycotina</taxon>
        <taxon>Sordariomycetes</taxon>
        <taxon>Hypocreomycetidae</taxon>
        <taxon>Hypocreales</taxon>
        <taxon>Hypocreales incertae sedis</taxon>
        <taxon>Trichothecium</taxon>
    </lineage>
</organism>
<sequence>MHPNEPKPGRPHSYQEYDPRHAHDSLSDDDMARDRTGGGGAPGKWSKKVWIGIGVGVVIAIAIGVGVGVGVSEAKKRNAYPDYAQVAYSLKETYEGANFFDKFDYFTGYDPTSGFVHYVPAEQAAQLNLTYATDDAAVLRVDTTVGPGDEPDASTGRFSVRVTSKTTYDEGLFLFDVKHTPYGCGTWPALWLTDPSNWPDNGEVDIMEAINQADEGNQMTLHTSKGCSVGGVKRKQSGDSLSGTCNANKNDNAGCGVEGDEDSYGQGFNDKDGGMMAVEWRDAGIRMWQFARDDIPDDITSQKPDPSTWGTAAADFPSTKCDIGSHFRNQSIVVNINLCGELVYAKYEDSGCPSNCQDYVASNPGAFSNAFWEFGKFEVYQSS</sequence>
<dbReference type="Proteomes" id="UP001163324">
    <property type="component" value="Chromosome 6"/>
</dbReference>
<keyword evidence="2" id="KW-1185">Reference proteome</keyword>
<proteinExistence type="predicted"/>
<gene>
    <name evidence="1" type="ORF">N3K66_006859</name>
</gene>
<dbReference type="EMBL" id="CM047945">
    <property type="protein sequence ID" value="KAI9898499.1"/>
    <property type="molecule type" value="Genomic_DNA"/>
</dbReference>
<evidence type="ECO:0000313" key="1">
    <source>
        <dbReference type="EMBL" id="KAI9898499.1"/>
    </source>
</evidence>